<dbReference type="Proteomes" id="UP000185511">
    <property type="component" value="Chromosome"/>
</dbReference>
<dbReference type="GO" id="GO:0003677">
    <property type="term" value="F:DNA binding"/>
    <property type="evidence" value="ECO:0007669"/>
    <property type="project" value="TreeGrafter"/>
</dbReference>
<dbReference type="InterPro" id="IPR050707">
    <property type="entry name" value="HTH_MetabolicPath_Reg"/>
</dbReference>
<dbReference type="Gene3D" id="3.30.450.40">
    <property type="match status" value="1"/>
</dbReference>
<dbReference type="PANTHER" id="PTHR30136:SF24">
    <property type="entry name" value="HTH-TYPE TRANSCRIPTIONAL REPRESSOR ALLR"/>
    <property type="match status" value="1"/>
</dbReference>
<dbReference type="PROSITE" id="PS51078">
    <property type="entry name" value="ICLR_ED"/>
    <property type="match status" value="1"/>
</dbReference>
<dbReference type="AlphaFoldDB" id="A0AAC9LGD3"/>
<dbReference type="GO" id="GO:0003700">
    <property type="term" value="F:DNA-binding transcription factor activity"/>
    <property type="evidence" value="ECO:0007669"/>
    <property type="project" value="TreeGrafter"/>
</dbReference>
<name>A0AAC9LGD3_9PSEU</name>
<dbReference type="PANTHER" id="PTHR30136">
    <property type="entry name" value="HELIX-TURN-HELIX TRANSCRIPTIONAL REGULATOR, ICLR FAMILY"/>
    <property type="match status" value="1"/>
</dbReference>
<dbReference type="InterPro" id="IPR029016">
    <property type="entry name" value="GAF-like_dom_sf"/>
</dbReference>
<gene>
    <name evidence="3" type="ORF">UA74_18755</name>
</gene>
<evidence type="ECO:0000256" key="1">
    <source>
        <dbReference type="SAM" id="MobiDB-lite"/>
    </source>
</evidence>
<dbReference type="EMBL" id="CP016076">
    <property type="protein sequence ID" value="APU15779.1"/>
    <property type="molecule type" value="Genomic_DNA"/>
</dbReference>
<proteinExistence type="predicted"/>
<dbReference type="InterPro" id="IPR014757">
    <property type="entry name" value="Tscrpt_reg_IclR_C"/>
</dbReference>
<organism evidence="3 4">
    <name type="scientific">Actinoalloteichus fjordicus</name>
    <dbReference type="NCBI Taxonomy" id="1612552"/>
    <lineage>
        <taxon>Bacteria</taxon>
        <taxon>Bacillati</taxon>
        <taxon>Actinomycetota</taxon>
        <taxon>Actinomycetes</taxon>
        <taxon>Pseudonocardiales</taxon>
        <taxon>Pseudonocardiaceae</taxon>
        <taxon>Actinoalloteichus</taxon>
    </lineage>
</organism>
<evidence type="ECO:0000259" key="2">
    <source>
        <dbReference type="PROSITE" id="PS51078"/>
    </source>
</evidence>
<dbReference type="SUPFAM" id="SSF55781">
    <property type="entry name" value="GAF domain-like"/>
    <property type="match status" value="1"/>
</dbReference>
<feature type="region of interest" description="Disordered" evidence="1">
    <location>
        <begin position="1"/>
        <end position="48"/>
    </location>
</feature>
<sequence>MGRSVVGSRFNGVRIDRRRRGTRSPRAPWRDEPTGFAKVRARQPARQPEADGIDAIRMTYGRPTSSDWPVATDTIRPGVLGTALDGPHHDGGSALTWRDGRLIRDGRPERILSGSLHSGCIPRNGETDCGGWWTLVSILAPMPTDLREVASPFLHDLYAATLDTVHLAVRDGTQVLYVDRLAGRRSVPVVSTIGSRLPLHSTGVGKVLLAHAPDEVQSAVLGSLTPVTVHTITQPGRLRTQLKDIVTNGYATTVEEMALGACSVAVPLHQGTHVIAALGIVVRSLRRDRNRLVAALKVAAHGISRSLS</sequence>
<keyword evidence="4" id="KW-1185">Reference proteome</keyword>
<protein>
    <submittedName>
        <fullName evidence="3">Transcriptional regulator, IclR family</fullName>
    </submittedName>
</protein>
<dbReference type="KEGG" id="acad:UA74_18755"/>
<evidence type="ECO:0000313" key="3">
    <source>
        <dbReference type="EMBL" id="APU15779.1"/>
    </source>
</evidence>
<feature type="domain" description="IclR-ED" evidence="2">
    <location>
        <begin position="134"/>
        <end position="308"/>
    </location>
</feature>
<dbReference type="Pfam" id="PF01614">
    <property type="entry name" value="IclR_C"/>
    <property type="match status" value="1"/>
</dbReference>
<accession>A0AAC9LGD3</accession>
<evidence type="ECO:0000313" key="4">
    <source>
        <dbReference type="Proteomes" id="UP000185511"/>
    </source>
</evidence>
<dbReference type="GO" id="GO:0045892">
    <property type="term" value="P:negative regulation of DNA-templated transcription"/>
    <property type="evidence" value="ECO:0007669"/>
    <property type="project" value="TreeGrafter"/>
</dbReference>
<reference evidence="4" key="1">
    <citation type="submission" date="2016-06" db="EMBL/GenBank/DDBJ databases">
        <title>Complete genome sequence of Actinoalloteichus fjordicus DSM 46855 (=ADI127-17), type strain of the new species Actinoalloteichus fjordicus.</title>
        <authorList>
            <person name="Ruckert C."/>
            <person name="Nouioui I."/>
            <person name="Willmese J."/>
            <person name="van Wezel G."/>
            <person name="Klenk H.-P."/>
            <person name="Kalinowski J."/>
            <person name="Zotchev S.B."/>
        </authorList>
    </citation>
    <scope>NUCLEOTIDE SEQUENCE [LARGE SCALE GENOMIC DNA]</scope>
    <source>
        <strain evidence="4">ADI127-7</strain>
    </source>
</reference>